<organism evidence="1 2">
    <name type="scientific">Providencia phage PSTCR5</name>
    <dbReference type="NCBI Taxonomy" id="2783547"/>
    <lineage>
        <taxon>Viruses</taxon>
        <taxon>Duplodnaviria</taxon>
        <taxon>Heunggongvirae</taxon>
        <taxon>Uroviricota</taxon>
        <taxon>Caudoviricetes</taxon>
        <taxon>Demerecviridae</taxon>
        <taxon>Priunavirus</taxon>
        <taxon>Priunavirus PSTCR5</taxon>
    </lineage>
</organism>
<dbReference type="GeneID" id="65132453"/>
<protein>
    <submittedName>
        <fullName evidence="1">Uncharacterized protein</fullName>
    </submittedName>
</protein>
<proteinExistence type="predicted"/>
<dbReference type="KEGG" id="vg:65132453"/>
<evidence type="ECO:0000313" key="2">
    <source>
        <dbReference type="Proteomes" id="UP000663042"/>
    </source>
</evidence>
<reference evidence="1 2" key="1">
    <citation type="submission" date="2020-10" db="EMBL/GenBank/DDBJ databases">
        <title>Novel bacteriophages targeting Providencia spp. as potential agents for phage therapy.</title>
        <authorList>
            <person name="Rakov C."/>
            <person name="Alkalay-Oren S."/>
            <person name="Coppenhagen-Glazer S."/>
            <person name="Hazan R."/>
        </authorList>
    </citation>
    <scope>NUCLEOTIDE SEQUENCE [LARGE SCALE GENOMIC DNA]</scope>
</reference>
<keyword evidence="2" id="KW-1185">Reference proteome</keyword>
<sequence length="149" mass="17109">MQNLDTIYNKFLMNRNAIKQAKELVSKSEDLRSALGKFLNNGHNNSIISDSDPGMGSKYTLKELIRDSASFTDRVSASRPLNKWEEELVDPLLSYVNKQMLFTLPDLKKIREGLRLSFADAYAATYTSLSDSDKEKANDMFREVLQQWY</sequence>
<name>A0A873WKW2_9CAUD</name>
<dbReference type="EMBL" id="MW057857">
    <property type="protein sequence ID" value="QPB12106.1"/>
    <property type="molecule type" value="Genomic_DNA"/>
</dbReference>
<dbReference type="RefSeq" id="YP_010113893.1">
    <property type="nucleotide sequence ID" value="NC_055910.1"/>
</dbReference>
<accession>A0A873WKW2</accession>
<dbReference type="Proteomes" id="UP000663042">
    <property type="component" value="Segment"/>
</dbReference>
<evidence type="ECO:0000313" key="1">
    <source>
        <dbReference type="EMBL" id="QPB12106.1"/>
    </source>
</evidence>